<keyword evidence="3" id="KW-1185">Reference proteome</keyword>
<dbReference type="InterPro" id="IPR050229">
    <property type="entry name" value="GlpE_sulfurtransferase"/>
</dbReference>
<comment type="caution">
    <text evidence="2">The sequence shown here is derived from an EMBL/GenBank/DDBJ whole genome shotgun (WGS) entry which is preliminary data.</text>
</comment>
<dbReference type="RefSeq" id="WP_135110150.1">
    <property type="nucleotide sequence ID" value="NZ_SRHY01000015.1"/>
</dbReference>
<dbReference type="OrthoDB" id="9800872at2"/>
<evidence type="ECO:0000313" key="3">
    <source>
        <dbReference type="Proteomes" id="UP000298484"/>
    </source>
</evidence>
<dbReference type="PANTHER" id="PTHR43031">
    <property type="entry name" value="FAD-DEPENDENT OXIDOREDUCTASE"/>
    <property type="match status" value="1"/>
</dbReference>
<dbReference type="AlphaFoldDB" id="A0A4Y9ABY8"/>
<dbReference type="EMBL" id="SRHY01000015">
    <property type="protein sequence ID" value="TFJ92822.1"/>
    <property type="molecule type" value="Genomic_DNA"/>
</dbReference>
<protein>
    <submittedName>
        <fullName evidence="2">Rhodanese-like domain-containing protein</fullName>
    </submittedName>
</protein>
<dbReference type="Proteomes" id="UP000298484">
    <property type="component" value="Unassembled WGS sequence"/>
</dbReference>
<organism evidence="2 3">
    <name type="scientific">Lentibacillus salicampi</name>
    <dbReference type="NCBI Taxonomy" id="175306"/>
    <lineage>
        <taxon>Bacteria</taxon>
        <taxon>Bacillati</taxon>
        <taxon>Bacillota</taxon>
        <taxon>Bacilli</taxon>
        <taxon>Bacillales</taxon>
        <taxon>Bacillaceae</taxon>
        <taxon>Lentibacillus</taxon>
    </lineage>
</organism>
<dbReference type="Pfam" id="PF00581">
    <property type="entry name" value="Rhodanese"/>
    <property type="match status" value="1"/>
</dbReference>
<dbReference type="PANTHER" id="PTHR43031:SF17">
    <property type="entry name" value="SULFURTRANSFERASE YTWF-RELATED"/>
    <property type="match status" value="1"/>
</dbReference>
<reference evidence="2 3" key="1">
    <citation type="submission" date="2019-03" db="EMBL/GenBank/DDBJ databases">
        <title>Genome sequence of Lentibacillus salicampi ATCC BAA-719.</title>
        <authorList>
            <person name="Maclea K.S."/>
            <person name="Simoes Junior M."/>
        </authorList>
    </citation>
    <scope>NUCLEOTIDE SEQUENCE [LARGE SCALE GENOMIC DNA]</scope>
    <source>
        <strain evidence="2 3">ATCC BAA-719</strain>
    </source>
</reference>
<sequence length="101" mass="11487">MDPIHKVTPDEVKEIKEDNDTIIVDVRENEEVAQGMIEGARHIPLDKLPHSVNELEKDKHYVFVCRSGNRSMMAASFMDEHGFKVSNMEGGMKDWDGEVMA</sequence>
<feature type="domain" description="Rhodanese" evidence="1">
    <location>
        <begin position="17"/>
        <end position="101"/>
    </location>
</feature>
<dbReference type="PROSITE" id="PS50206">
    <property type="entry name" value="RHODANESE_3"/>
    <property type="match status" value="1"/>
</dbReference>
<name>A0A4Y9ABY8_9BACI</name>
<dbReference type="CDD" id="cd00158">
    <property type="entry name" value="RHOD"/>
    <property type="match status" value="1"/>
</dbReference>
<evidence type="ECO:0000259" key="1">
    <source>
        <dbReference type="PROSITE" id="PS50206"/>
    </source>
</evidence>
<evidence type="ECO:0000313" key="2">
    <source>
        <dbReference type="EMBL" id="TFJ92822.1"/>
    </source>
</evidence>
<accession>A0A4Y9ABY8</accession>
<proteinExistence type="predicted"/>
<dbReference type="SUPFAM" id="SSF52821">
    <property type="entry name" value="Rhodanese/Cell cycle control phosphatase"/>
    <property type="match status" value="1"/>
</dbReference>
<dbReference type="InterPro" id="IPR001763">
    <property type="entry name" value="Rhodanese-like_dom"/>
</dbReference>
<dbReference type="InterPro" id="IPR036873">
    <property type="entry name" value="Rhodanese-like_dom_sf"/>
</dbReference>
<gene>
    <name evidence="2" type="ORF">E4U82_10500</name>
</gene>
<dbReference type="Gene3D" id="3.40.250.10">
    <property type="entry name" value="Rhodanese-like domain"/>
    <property type="match status" value="1"/>
</dbReference>
<dbReference type="SMART" id="SM00450">
    <property type="entry name" value="RHOD"/>
    <property type="match status" value="1"/>
</dbReference>